<evidence type="ECO:0000313" key="5">
    <source>
        <dbReference type="EMBL" id="TRM59726.1"/>
    </source>
</evidence>
<dbReference type="PROSITE" id="PS50013">
    <property type="entry name" value="CHROMO_2"/>
    <property type="match status" value="1"/>
</dbReference>
<evidence type="ECO:0000256" key="3">
    <source>
        <dbReference type="SAM" id="MobiDB-lite"/>
    </source>
</evidence>
<evidence type="ECO:0000256" key="1">
    <source>
        <dbReference type="ARBA" id="ARBA00004123"/>
    </source>
</evidence>
<evidence type="ECO:0000313" key="6">
    <source>
        <dbReference type="Proteomes" id="UP000320762"/>
    </source>
</evidence>
<feature type="region of interest" description="Disordered" evidence="3">
    <location>
        <begin position="27"/>
        <end position="73"/>
    </location>
</feature>
<keyword evidence="2" id="KW-0539">Nucleus</keyword>
<feature type="compositionally biased region" description="Polar residues" evidence="3">
    <location>
        <begin position="46"/>
        <end position="57"/>
    </location>
</feature>
<dbReference type="GO" id="GO:0006338">
    <property type="term" value="P:chromatin remodeling"/>
    <property type="evidence" value="ECO:0007669"/>
    <property type="project" value="UniProtKB-ARBA"/>
</dbReference>
<evidence type="ECO:0000256" key="2">
    <source>
        <dbReference type="ARBA" id="ARBA00023242"/>
    </source>
</evidence>
<accession>A0A550C4U5</accession>
<dbReference type="AlphaFoldDB" id="A0A550C4U5"/>
<dbReference type="Proteomes" id="UP000320762">
    <property type="component" value="Unassembled WGS sequence"/>
</dbReference>
<protein>
    <recommendedName>
        <fullName evidence="4">Chromo domain-containing protein</fullName>
    </recommendedName>
</protein>
<dbReference type="Pfam" id="PF00385">
    <property type="entry name" value="Chromo"/>
    <property type="match status" value="1"/>
</dbReference>
<evidence type="ECO:0000259" key="4">
    <source>
        <dbReference type="PROSITE" id="PS50013"/>
    </source>
</evidence>
<dbReference type="InterPro" id="IPR016197">
    <property type="entry name" value="Chromo-like_dom_sf"/>
</dbReference>
<organism evidence="5 6">
    <name type="scientific">Schizophyllum amplum</name>
    <dbReference type="NCBI Taxonomy" id="97359"/>
    <lineage>
        <taxon>Eukaryota</taxon>
        <taxon>Fungi</taxon>
        <taxon>Dikarya</taxon>
        <taxon>Basidiomycota</taxon>
        <taxon>Agaricomycotina</taxon>
        <taxon>Agaricomycetes</taxon>
        <taxon>Agaricomycetidae</taxon>
        <taxon>Agaricales</taxon>
        <taxon>Schizophyllaceae</taxon>
        <taxon>Schizophyllum</taxon>
    </lineage>
</organism>
<dbReference type="SUPFAM" id="SSF54160">
    <property type="entry name" value="Chromo domain-like"/>
    <property type="match status" value="1"/>
</dbReference>
<dbReference type="InterPro" id="IPR023780">
    <property type="entry name" value="Chromo_domain"/>
</dbReference>
<comment type="subcellular location">
    <subcellularLocation>
        <location evidence="1">Nucleus</location>
    </subcellularLocation>
</comment>
<dbReference type="InterPro" id="IPR023779">
    <property type="entry name" value="Chromodomain_CS"/>
</dbReference>
<proteinExistence type="predicted"/>
<name>A0A550C4U5_9AGAR</name>
<dbReference type="CDD" id="cd00024">
    <property type="entry name" value="CD_CSD"/>
    <property type="match status" value="1"/>
</dbReference>
<keyword evidence="6" id="KW-1185">Reference proteome</keyword>
<feature type="domain" description="Chromo" evidence="4">
    <location>
        <begin position="93"/>
        <end position="150"/>
    </location>
</feature>
<feature type="compositionally biased region" description="Basic and acidic residues" evidence="3">
    <location>
        <begin position="27"/>
        <end position="37"/>
    </location>
</feature>
<comment type="caution">
    <text evidence="5">The sequence shown here is derived from an EMBL/GenBank/DDBJ whole genome shotgun (WGS) entry which is preliminary data.</text>
</comment>
<reference evidence="5 6" key="1">
    <citation type="journal article" date="2019" name="New Phytol.">
        <title>Comparative genomics reveals unique wood-decay strategies and fruiting body development in the Schizophyllaceae.</title>
        <authorList>
            <person name="Almasi E."/>
            <person name="Sahu N."/>
            <person name="Krizsan K."/>
            <person name="Balint B."/>
            <person name="Kovacs G.M."/>
            <person name="Kiss B."/>
            <person name="Cseklye J."/>
            <person name="Drula E."/>
            <person name="Henrissat B."/>
            <person name="Nagy I."/>
            <person name="Chovatia M."/>
            <person name="Adam C."/>
            <person name="LaButti K."/>
            <person name="Lipzen A."/>
            <person name="Riley R."/>
            <person name="Grigoriev I.V."/>
            <person name="Nagy L.G."/>
        </authorList>
    </citation>
    <scope>NUCLEOTIDE SEQUENCE [LARGE SCALE GENOMIC DNA]</scope>
    <source>
        <strain evidence="5 6">NL-1724</strain>
    </source>
</reference>
<dbReference type="SMART" id="SM00298">
    <property type="entry name" value="CHROMO"/>
    <property type="match status" value="1"/>
</dbReference>
<dbReference type="PROSITE" id="PS00598">
    <property type="entry name" value="CHROMO_1"/>
    <property type="match status" value="1"/>
</dbReference>
<sequence>MTRIGVSRKVMDPSSFIGRPARLLRRAARDNEAKTSELARPFQGESGCNQARTSTSAAGRGGSHEAVAAHDADALSPQSDVAWYPGPVSISADGVEEYAVHSLRAKAVTMDGEYFYLVRWLGWDPEDDSWEPEANLQECFALDIWEALYE</sequence>
<dbReference type="InterPro" id="IPR000953">
    <property type="entry name" value="Chromo/chromo_shadow_dom"/>
</dbReference>
<dbReference type="OrthoDB" id="3268967at2759"/>
<dbReference type="GO" id="GO:0005634">
    <property type="term" value="C:nucleus"/>
    <property type="evidence" value="ECO:0007669"/>
    <property type="project" value="UniProtKB-SubCell"/>
</dbReference>
<dbReference type="Gene3D" id="2.40.50.40">
    <property type="match status" value="1"/>
</dbReference>
<dbReference type="EMBL" id="VDMD01000026">
    <property type="protein sequence ID" value="TRM59726.1"/>
    <property type="molecule type" value="Genomic_DNA"/>
</dbReference>
<gene>
    <name evidence="5" type="ORF">BD626DRAFT_539184</name>
</gene>